<sequence length="190" mass="20242">MSQIIPTGTIVPYAGNFTEDSIAALNALGWLPCDGASYPKKTYIYLALSISNNFGGTGGFEGNFNVPDLRGRFLRGVSNSSQRDPDTATRTAISAGGNTGNNVGSLQNFATSKPNIPFTTDSAGQHLHNVPHLPVNNNAYAIAGSHYGLWNEGSVTTSTSGNHIHTLSGFDTENRPINSYVNFIIKFSDQ</sequence>
<feature type="compositionally biased region" description="Polar residues" evidence="1">
    <location>
        <begin position="77"/>
        <end position="92"/>
    </location>
</feature>
<evidence type="ECO:0000313" key="4">
    <source>
        <dbReference type="Proteomes" id="UP001597138"/>
    </source>
</evidence>
<feature type="domain" description="Phage tail collar" evidence="2">
    <location>
        <begin position="8"/>
        <end position="74"/>
    </location>
</feature>
<keyword evidence="4" id="KW-1185">Reference proteome</keyword>
<feature type="region of interest" description="Disordered" evidence="1">
    <location>
        <begin position="76"/>
        <end position="97"/>
    </location>
</feature>
<name>A0ABW4H7V8_9FLAO</name>
<dbReference type="EMBL" id="JBHUDZ010000002">
    <property type="protein sequence ID" value="MFD1601493.1"/>
    <property type="molecule type" value="Genomic_DNA"/>
</dbReference>
<evidence type="ECO:0000259" key="2">
    <source>
        <dbReference type="Pfam" id="PF07484"/>
    </source>
</evidence>
<organism evidence="3 4">
    <name type="scientific">Flavobacterium artemisiae</name>
    <dbReference type="NCBI Taxonomy" id="2126556"/>
    <lineage>
        <taxon>Bacteria</taxon>
        <taxon>Pseudomonadati</taxon>
        <taxon>Bacteroidota</taxon>
        <taxon>Flavobacteriia</taxon>
        <taxon>Flavobacteriales</taxon>
        <taxon>Flavobacteriaceae</taxon>
        <taxon>Flavobacterium</taxon>
    </lineage>
</organism>
<dbReference type="Proteomes" id="UP001597138">
    <property type="component" value="Unassembled WGS sequence"/>
</dbReference>
<dbReference type="InterPro" id="IPR011083">
    <property type="entry name" value="Phage_tail_collar_dom"/>
</dbReference>
<protein>
    <submittedName>
        <fullName evidence="3">Phage tail protein</fullName>
    </submittedName>
</protein>
<dbReference type="Gene3D" id="3.90.1340.10">
    <property type="entry name" value="Phage tail collar domain"/>
    <property type="match status" value="1"/>
</dbReference>
<evidence type="ECO:0000256" key="1">
    <source>
        <dbReference type="SAM" id="MobiDB-lite"/>
    </source>
</evidence>
<comment type="caution">
    <text evidence="3">The sequence shown here is derived from an EMBL/GenBank/DDBJ whole genome shotgun (WGS) entry which is preliminary data.</text>
</comment>
<accession>A0ABW4H7V8</accession>
<dbReference type="Pfam" id="PF07484">
    <property type="entry name" value="Collar"/>
    <property type="match status" value="1"/>
</dbReference>
<reference evidence="4" key="1">
    <citation type="journal article" date="2019" name="Int. J. Syst. Evol. Microbiol.">
        <title>The Global Catalogue of Microorganisms (GCM) 10K type strain sequencing project: providing services to taxonomists for standard genome sequencing and annotation.</title>
        <authorList>
            <consortium name="The Broad Institute Genomics Platform"/>
            <consortium name="The Broad Institute Genome Sequencing Center for Infectious Disease"/>
            <person name="Wu L."/>
            <person name="Ma J."/>
        </authorList>
    </citation>
    <scope>NUCLEOTIDE SEQUENCE [LARGE SCALE GENOMIC DNA]</scope>
    <source>
        <strain evidence="4">CCUG 70865</strain>
    </source>
</reference>
<dbReference type="SUPFAM" id="SSF88874">
    <property type="entry name" value="Receptor-binding domain of short tail fibre protein gp12"/>
    <property type="match status" value="1"/>
</dbReference>
<gene>
    <name evidence="3" type="ORF">ACFSC2_01955</name>
</gene>
<dbReference type="InterPro" id="IPR037053">
    <property type="entry name" value="Phage_tail_collar_dom_sf"/>
</dbReference>
<proteinExistence type="predicted"/>
<evidence type="ECO:0000313" key="3">
    <source>
        <dbReference type="EMBL" id="MFD1601493.1"/>
    </source>
</evidence>
<dbReference type="RefSeq" id="WP_379815949.1">
    <property type="nucleotide sequence ID" value="NZ_JBHUDZ010000002.1"/>
</dbReference>